<accession>A0A8H8DLE0</accession>
<evidence type="ECO:0000313" key="3">
    <source>
        <dbReference type="Proteomes" id="UP000673691"/>
    </source>
</evidence>
<keyword evidence="3" id="KW-1185">Reference proteome</keyword>
<feature type="region of interest" description="Disordered" evidence="1">
    <location>
        <begin position="254"/>
        <end position="277"/>
    </location>
</feature>
<reference evidence="2 3" key="1">
    <citation type="journal article" name="Sci. Rep.">
        <title>Genome-scale phylogenetic analyses confirm Olpidium as the closest living zoosporic fungus to the non-flagellated, terrestrial fungi.</title>
        <authorList>
            <person name="Chang Y."/>
            <person name="Rochon D."/>
            <person name="Sekimoto S."/>
            <person name="Wang Y."/>
            <person name="Chovatia M."/>
            <person name="Sandor L."/>
            <person name="Salamov A."/>
            <person name="Grigoriev I.V."/>
            <person name="Stajich J.E."/>
            <person name="Spatafora J.W."/>
        </authorList>
    </citation>
    <scope>NUCLEOTIDE SEQUENCE [LARGE SCALE GENOMIC DNA]</scope>
    <source>
        <strain evidence="2">S191</strain>
    </source>
</reference>
<sequence>STYDLWDDTLLVGEINLEVTFNYGEFGYGYSVQMLEPNVEADDLVRYSLFPRINPMPDETDFESHVLQVKAVAHPSFIPFKSRVHLSYGKEIGPRPDEAITTSTDPLPDSESNHPYGYSRFVQPVVALRPRKDSKDFLAATKRRMTNAFVGEEVDVVESPRHTGRQGTTPIQDAAEGAPERHGTTASTASRRFRTYADSVTALRERHRREEEQQRHAEELEELRQELARERAKTEREKARRTRAEERNKAMEALLQEREEWDDDEPRDEDREAVERTRRERVERFLNDDLNTAPYREHERLAPAPQRKETGEFSEVLARMMLGSVPTYNGDGRAPALLAFCNKLEMAAEQAQLTNKE</sequence>
<feature type="non-terminal residue" evidence="2">
    <location>
        <position position="1"/>
    </location>
</feature>
<feature type="region of interest" description="Disordered" evidence="1">
    <location>
        <begin position="158"/>
        <end position="188"/>
    </location>
</feature>
<feature type="compositionally biased region" description="Basic and acidic residues" evidence="1">
    <location>
        <begin position="268"/>
        <end position="277"/>
    </location>
</feature>
<dbReference type="OrthoDB" id="2144823at2759"/>
<protein>
    <submittedName>
        <fullName evidence="2">Uncharacterized protein</fullName>
    </submittedName>
</protein>
<organism evidence="2 3">
    <name type="scientific">Olpidium bornovanus</name>
    <dbReference type="NCBI Taxonomy" id="278681"/>
    <lineage>
        <taxon>Eukaryota</taxon>
        <taxon>Fungi</taxon>
        <taxon>Fungi incertae sedis</taxon>
        <taxon>Olpidiomycota</taxon>
        <taxon>Olpidiomycotina</taxon>
        <taxon>Olpidiomycetes</taxon>
        <taxon>Olpidiales</taxon>
        <taxon>Olpidiaceae</taxon>
        <taxon>Olpidium</taxon>
    </lineage>
</organism>
<feature type="non-terminal residue" evidence="2">
    <location>
        <position position="357"/>
    </location>
</feature>
<comment type="caution">
    <text evidence="2">The sequence shown here is derived from an EMBL/GenBank/DDBJ whole genome shotgun (WGS) entry which is preliminary data.</text>
</comment>
<evidence type="ECO:0000256" key="1">
    <source>
        <dbReference type="SAM" id="MobiDB-lite"/>
    </source>
</evidence>
<dbReference type="EMBL" id="JAEFCI010001907">
    <property type="protein sequence ID" value="KAG5462605.1"/>
    <property type="molecule type" value="Genomic_DNA"/>
</dbReference>
<feature type="region of interest" description="Disordered" evidence="1">
    <location>
        <begin position="92"/>
        <end position="116"/>
    </location>
</feature>
<proteinExistence type="predicted"/>
<dbReference type="Proteomes" id="UP000673691">
    <property type="component" value="Unassembled WGS sequence"/>
</dbReference>
<gene>
    <name evidence="2" type="ORF">BJ554DRAFT_4453</name>
</gene>
<dbReference type="AlphaFoldDB" id="A0A8H8DLE0"/>
<name>A0A8H8DLE0_9FUNG</name>
<evidence type="ECO:0000313" key="2">
    <source>
        <dbReference type="EMBL" id="KAG5462605.1"/>
    </source>
</evidence>